<dbReference type="GO" id="GO:0005829">
    <property type="term" value="C:cytosol"/>
    <property type="evidence" value="ECO:0007669"/>
    <property type="project" value="TreeGrafter"/>
</dbReference>
<evidence type="ECO:0000256" key="3">
    <source>
        <dbReference type="ARBA" id="ARBA00022722"/>
    </source>
</evidence>
<accession>A0A2X2C4W4</accession>
<evidence type="ECO:0000256" key="4">
    <source>
        <dbReference type="ARBA" id="ARBA00022801"/>
    </source>
</evidence>
<reference evidence="7 8" key="1">
    <citation type="submission" date="2018-06" db="EMBL/GenBank/DDBJ databases">
        <authorList>
            <consortium name="Pathogen Informatics"/>
            <person name="Doyle S."/>
        </authorList>
    </citation>
    <scope>NUCLEOTIDE SEQUENCE [LARGE SCALE GENOMIC DNA]</scope>
    <source>
        <strain evidence="7 8">NCTC10975</strain>
    </source>
</reference>
<dbReference type="SUPFAM" id="SSF116842">
    <property type="entry name" value="XseB-like"/>
    <property type="match status" value="1"/>
</dbReference>
<keyword evidence="5 6" id="KW-0269">Exonuclease</keyword>
<evidence type="ECO:0000256" key="2">
    <source>
        <dbReference type="ARBA" id="ARBA00022490"/>
    </source>
</evidence>
<proteinExistence type="inferred from homology"/>
<comment type="function">
    <text evidence="6">Bidirectionally degrades single-stranded DNA into large acid-insoluble oligonucleotides, which are then degraded further into small acid-soluble oligonucleotides.</text>
</comment>
<dbReference type="GO" id="GO:0008855">
    <property type="term" value="F:exodeoxyribonuclease VII activity"/>
    <property type="evidence" value="ECO:0007669"/>
    <property type="project" value="UniProtKB-UniRule"/>
</dbReference>
<organism evidence="7 8">
    <name type="scientific">Proteus mirabilis</name>
    <dbReference type="NCBI Taxonomy" id="584"/>
    <lineage>
        <taxon>Bacteria</taxon>
        <taxon>Pseudomonadati</taxon>
        <taxon>Pseudomonadota</taxon>
        <taxon>Gammaproteobacteria</taxon>
        <taxon>Enterobacterales</taxon>
        <taxon>Morganellaceae</taxon>
        <taxon>Proteus</taxon>
    </lineage>
</organism>
<evidence type="ECO:0000313" key="7">
    <source>
        <dbReference type="EMBL" id="SPZ00586.1"/>
    </source>
</evidence>
<evidence type="ECO:0000256" key="6">
    <source>
        <dbReference type="HAMAP-Rule" id="MF_00337"/>
    </source>
</evidence>
<evidence type="ECO:0000313" key="8">
    <source>
        <dbReference type="Proteomes" id="UP000251485"/>
    </source>
</evidence>
<evidence type="ECO:0000256" key="5">
    <source>
        <dbReference type="ARBA" id="ARBA00022839"/>
    </source>
</evidence>
<protein>
    <recommendedName>
        <fullName evidence="6">Exodeoxyribonuclease 7 small subunit</fullName>
        <ecNumber evidence="6">3.1.11.6</ecNumber>
    </recommendedName>
    <alternativeName>
        <fullName evidence="6">Exodeoxyribonuclease VII small subunit</fullName>
        <shortName evidence="6">Exonuclease VII small subunit</shortName>
    </alternativeName>
</protein>
<dbReference type="EMBL" id="UAUE01000026">
    <property type="protein sequence ID" value="SPZ00586.1"/>
    <property type="molecule type" value="Genomic_DNA"/>
</dbReference>
<dbReference type="NCBIfam" id="TIGR01280">
    <property type="entry name" value="xseB"/>
    <property type="match status" value="1"/>
</dbReference>
<comment type="similarity">
    <text evidence="1 6">Belongs to the XseB family.</text>
</comment>
<name>A0A2X2C4W4_PROMI</name>
<dbReference type="PANTHER" id="PTHR34137:SF1">
    <property type="entry name" value="EXODEOXYRIBONUCLEASE 7 SMALL SUBUNIT"/>
    <property type="match status" value="1"/>
</dbReference>
<keyword evidence="3 6" id="KW-0540">Nuclease</keyword>
<dbReference type="Proteomes" id="UP000251485">
    <property type="component" value="Unassembled WGS sequence"/>
</dbReference>
<comment type="subunit">
    <text evidence="6">Heterooligomer composed of large and small subunits.</text>
</comment>
<dbReference type="HAMAP" id="MF_00337">
    <property type="entry name" value="Exonuc_7_S"/>
    <property type="match status" value="1"/>
</dbReference>
<dbReference type="EC" id="3.1.11.6" evidence="6"/>
<comment type="catalytic activity">
    <reaction evidence="6">
        <text>Exonucleolytic cleavage in either 5'- to 3'- or 3'- to 5'-direction to yield nucleoside 5'-phosphates.</text>
        <dbReference type="EC" id="3.1.11.6"/>
    </reaction>
</comment>
<dbReference type="InterPro" id="IPR003761">
    <property type="entry name" value="Exonuc_VII_S"/>
</dbReference>
<dbReference type="Gene3D" id="1.10.287.1040">
    <property type="entry name" value="Exonuclease VII, small subunit"/>
    <property type="match status" value="1"/>
</dbReference>
<dbReference type="Pfam" id="PF02609">
    <property type="entry name" value="Exonuc_VII_S"/>
    <property type="match status" value="1"/>
</dbReference>
<dbReference type="PANTHER" id="PTHR34137">
    <property type="entry name" value="EXODEOXYRIBONUCLEASE 7 SMALL SUBUNIT"/>
    <property type="match status" value="1"/>
</dbReference>
<evidence type="ECO:0000256" key="1">
    <source>
        <dbReference type="ARBA" id="ARBA00009998"/>
    </source>
</evidence>
<comment type="subcellular location">
    <subcellularLocation>
        <location evidence="6">Cytoplasm</location>
    </subcellularLocation>
</comment>
<gene>
    <name evidence="6 7" type="primary">xseB</name>
    <name evidence="7" type="ORF">NCTC10975_03677</name>
</gene>
<sequence length="102" mass="11634">MITIIQLTCFIIKNIMAKKTTSINQDTTQTPSFEASMQELEQIVNRLESGELPLEEALNEFEHGVRLARVGQKTLQDAEQRVRILLKEDDDATPDDFIQEAE</sequence>
<dbReference type="GO" id="GO:0009318">
    <property type="term" value="C:exodeoxyribonuclease VII complex"/>
    <property type="evidence" value="ECO:0007669"/>
    <property type="project" value="UniProtKB-UniRule"/>
</dbReference>
<keyword evidence="4 6" id="KW-0378">Hydrolase</keyword>
<dbReference type="OMA" id="APAMTFE"/>
<dbReference type="NCBIfam" id="NF002137">
    <property type="entry name" value="PRK00977.1-1"/>
    <property type="match status" value="1"/>
</dbReference>
<dbReference type="NCBIfam" id="NF002140">
    <property type="entry name" value="PRK00977.1-4"/>
    <property type="match status" value="1"/>
</dbReference>
<dbReference type="InterPro" id="IPR037004">
    <property type="entry name" value="Exonuc_VII_ssu_sf"/>
</dbReference>
<dbReference type="GO" id="GO:0006308">
    <property type="term" value="P:DNA catabolic process"/>
    <property type="evidence" value="ECO:0007669"/>
    <property type="project" value="UniProtKB-UniRule"/>
</dbReference>
<keyword evidence="2 6" id="KW-0963">Cytoplasm</keyword>
<dbReference type="AlphaFoldDB" id="A0A2X2C4W4"/>